<evidence type="ECO:0000256" key="2">
    <source>
        <dbReference type="SAM" id="MobiDB-lite"/>
    </source>
</evidence>
<comment type="caution">
    <text evidence="3">The sequence shown here is derived from an EMBL/GenBank/DDBJ whole genome shotgun (WGS) entry which is preliminary data.</text>
</comment>
<feature type="region of interest" description="Disordered" evidence="2">
    <location>
        <begin position="1"/>
        <end position="143"/>
    </location>
</feature>
<dbReference type="EMBL" id="JAOYOD010000001">
    <property type="protein sequence ID" value="MCV9386363.1"/>
    <property type="molecule type" value="Genomic_DNA"/>
</dbReference>
<reference evidence="3 4" key="1">
    <citation type="submission" date="2022-10" db="EMBL/GenBank/DDBJ databases">
        <title>Comparative genomics and taxonomic characterization of three novel marine species of genus Reichenbachiella exhibiting antioxidant and polysaccharide degradation activities.</title>
        <authorList>
            <person name="Muhammad N."/>
            <person name="Lee Y.-J."/>
            <person name="Ko J."/>
            <person name="Kim S.-G."/>
        </authorList>
    </citation>
    <scope>NUCLEOTIDE SEQUENCE [LARGE SCALE GENOMIC DNA]</scope>
    <source>
        <strain evidence="3 4">ABR2-5</strain>
    </source>
</reference>
<dbReference type="Proteomes" id="UP001300692">
    <property type="component" value="Unassembled WGS sequence"/>
</dbReference>
<gene>
    <name evidence="3" type="ORF">N7U62_06790</name>
</gene>
<evidence type="ECO:0000313" key="3">
    <source>
        <dbReference type="EMBL" id="MCV9386363.1"/>
    </source>
</evidence>
<dbReference type="InterPro" id="IPR007139">
    <property type="entry name" value="DUF349"/>
</dbReference>
<feature type="compositionally biased region" description="Polar residues" evidence="2">
    <location>
        <begin position="96"/>
        <end position="107"/>
    </location>
</feature>
<proteinExistence type="predicted"/>
<dbReference type="RefSeq" id="WP_264137147.1">
    <property type="nucleotide sequence ID" value="NZ_JAOYOD010000001.1"/>
</dbReference>
<keyword evidence="4" id="KW-1185">Reference proteome</keyword>
<organism evidence="3 4">
    <name type="scientific">Reichenbachiella ulvae</name>
    <dbReference type="NCBI Taxonomy" id="2980104"/>
    <lineage>
        <taxon>Bacteria</taxon>
        <taxon>Pseudomonadati</taxon>
        <taxon>Bacteroidota</taxon>
        <taxon>Cytophagia</taxon>
        <taxon>Cytophagales</taxon>
        <taxon>Reichenbachiellaceae</taxon>
        <taxon>Reichenbachiella</taxon>
    </lineage>
</organism>
<feature type="compositionally biased region" description="Acidic residues" evidence="2">
    <location>
        <begin position="110"/>
        <end position="120"/>
    </location>
</feature>
<protein>
    <submittedName>
        <fullName evidence="3">DUF349 domain-containing protein</fullName>
    </submittedName>
</protein>
<feature type="compositionally biased region" description="Basic and acidic residues" evidence="2">
    <location>
        <begin position="1"/>
        <end position="17"/>
    </location>
</feature>
<evidence type="ECO:0000313" key="4">
    <source>
        <dbReference type="Proteomes" id="UP001300692"/>
    </source>
</evidence>
<sequence length="704" mass="81840">MSDKKEIADNDAEKVLKPDAVQQDAELNEENNNQESTPEAEATPAPEPEKEVVAEPEPVPEAETAPVTEAPADPVSEETTATEAPEPKAEEPETPQSEAPKSETPQSEAADTEDSDDEDDHKDHDELHADQHDDEVDYSKMSKSELLEHIAQLSKDEEGFKRGRTISAIKDSFDNIFEKEKDDALARFIKDGGEEDDFDYHLDEDSEKFYAYHKILREKRYHNAKELEKQKERNLKLKIDLLEKLREFVDNDENTASINELRAMQEEWKAIGPVHPQHNKTLWANYNALLDRYYDHRSIYFELKELDKKKNLEAKQELCVQAEELVKSDNLNEAIKRLNELHEEYKHIGPVPKEVQEETWQRFKSASDEIYQKRKEYYGQLKEEFKDNLEKKTALAESIQVYNDFDSDKIGEWNEKTKELLAIQKQWDAIGSMPKENAKEINKMFWGAFKGFFKNKSAFFKSLDSKREENLQVKEELVAKAAELAKSDDWEGTANKLKDLQKEWKNIGPVPEKQRDSIYKKFKAACDEFFTRRREHNKSKESDYEVNLKQKEEVCEKLEALAEVEDFQPEAVYELQDAFNEIGFVPKKAIKAIQNRYQTALRGVINNAKHFDSEELDELKSLISIHKIKAGPHGDQKLQRKEHSLKRKISNLENDISTWKNNIGFFANSKNANEMLKDFEEKIQKAENQLEELKEELKLIQYAE</sequence>
<accession>A0ABT3CS32</accession>
<dbReference type="Pfam" id="PF03993">
    <property type="entry name" value="DUF349"/>
    <property type="match status" value="5"/>
</dbReference>
<feature type="compositionally biased region" description="Basic and acidic residues" evidence="2">
    <location>
        <begin position="121"/>
        <end position="143"/>
    </location>
</feature>
<feature type="coiled-coil region" evidence="1">
    <location>
        <begin position="635"/>
        <end position="703"/>
    </location>
</feature>
<name>A0ABT3CS32_9BACT</name>
<evidence type="ECO:0000256" key="1">
    <source>
        <dbReference type="SAM" id="Coils"/>
    </source>
</evidence>
<keyword evidence="1" id="KW-0175">Coiled coil</keyword>
<feature type="compositionally biased region" description="Low complexity" evidence="2">
    <location>
        <begin position="61"/>
        <end position="84"/>
    </location>
</feature>